<dbReference type="EMBL" id="VSIX01000045">
    <property type="protein sequence ID" value="TYB31233.1"/>
    <property type="molecule type" value="Genomic_DNA"/>
</dbReference>
<dbReference type="Proteomes" id="UP000324143">
    <property type="component" value="Unassembled WGS sequence"/>
</dbReference>
<comment type="caution">
    <text evidence="3">The sequence shown here is derived from an EMBL/GenBank/DDBJ whole genome shotgun (WGS) entry which is preliminary data.</text>
</comment>
<name>A0A5D0MI04_9BACT</name>
<feature type="signal peptide" evidence="1">
    <location>
        <begin position="1"/>
        <end position="21"/>
    </location>
</feature>
<dbReference type="PANTHER" id="PTHR34700:SF4">
    <property type="entry name" value="PHAGE-LIKE ELEMENT PBSX PROTEIN XKDP"/>
    <property type="match status" value="1"/>
</dbReference>
<protein>
    <submittedName>
        <fullName evidence="3">LysM peptidoglycan-binding domain-containing protein</fullName>
    </submittedName>
</protein>
<gene>
    <name evidence="3" type="ORF">FXF47_05210</name>
</gene>
<keyword evidence="1" id="KW-0732">Signal</keyword>
<organism evidence="3 4">
    <name type="scientific">Candidatus Mcinerneyibacterium aminivorans</name>
    <dbReference type="NCBI Taxonomy" id="2703815"/>
    <lineage>
        <taxon>Bacteria</taxon>
        <taxon>Candidatus Macinerneyibacteriota</taxon>
        <taxon>Candidatus Mcinerneyibacteria</taxon>
        <taxon>Candidatus Mcinerneyibacteriales</taxon>
        <taxon>Candidatus Mcinerneyibacteriaceae</taxon>
        <taxon>Candidatus Mcinerneyibacterium</taxon>
    </lineage>
</organism>
<feature type="domain" description="LysM" evidence="2">
    <location>
        <begin position="44"/>
        <end position="92"/>
    </location>
</feature>
<evidence type="ECO:0000313" key="4">
    <source>
        <dbReference type="Proteomes" id="UP000324143"/>
    </source>
</evidence>
<proteinExistence type="predicted"/>
<feature type="chain" id="PRO_5022784674" evidence="1">
    <location>
        <begin position="22"/>
        <end position="388"/>
    </location>
</feature>
<evidence type="ECO:0000259" key="2">
    <source>
        <dbReference type="PROSITE" id="PS51782"/>
    </source>
</evidence>
<dbReference type="CDD" id="cd00118">
    <property type="entry name" value="LysM"/>
    <property type="match status" value="1"/>
</dbReference>
<accession>A0A5D0MI04</accession>
<sequence>MKKRLLFVVFFIFIVSYSANNIVPEQGNPPPYPGPRGQKLKGENVYTVKKGDTLWDICKQKLNNPWDWIKVWERNPHITNPNWIYPKDKISLDLSRSIKDSYVREENREKYRDKRISGVFKFKDHKDEDKNGDSEEPLSRDEEIYDEGSKMKITKKDAIKVEKAYQEKIRSMRFRAGFILEEEIENYGKIVKAQDNEAITPNDIVFIDFEQNNNFKKGQELIIFDFGVVVEHPVTYENLGKMIVPRGTLEIINVEKDIVKAKVGEQFKNIHEGDFVVPEYPKINLANEKIEPKYEGYISYIENGKNLAGENDFVYIDLGIKQGIRTGMHFDILAKKEKIKSSTGVKDIPTAIKGELLVINARKNVSTAVVLYTRKNYKINIGNMIRAK</sequence>
<dbReference type="Pfam" id="PF01476">
    <property type="entry name" value="LysM"/>
    <property type="match status" value="1"/>
</dbReference>
<dbReference type="AlphaFoldDB" id="A0A5D0MI04"/>
<evidence type="ECO:0000313" key="3">
    <source>
        <dbReference type="EMBL" id="TYB31233.1"/>
    </source>
</evidence>
<dbReference type="PROSITE" id="PS51782">
    <property type="entry name" value="LYSM"/>
    <property type="match status" value="1"/>
</dbReference>
<dbReference type="InterPro" id="IPR018392">
    <property type="entry name" value="LysM"/>
</dbReference>
<dbReference type="Gene3D" id="3.10.350.10">
    <property type="entry name" value="LysM domain"/>
    <property type="match status" value="1"/>
</dbReference>
<keyword evidence="4" id="KW-1185">Reference proteome</keyword>
<dbReference type="PANTHER" id="PTHR34700">
    <property type="entry name" value="POTASSIUM BINDING PROTEIN KBP"/>
    <property type="match status" value="1"/>
</dbReference>
<reference evidence="3" key="1">
    <citation type="submission" date="2019-08" db="EMBL/GenBank/DDBJ databases">
        <title>Genomic characterization of a novel candidate phylum (ARYD3) from a high temperature, high salinity tertiary oil reservoir in north central Oklahoma, USA.</title>
        <authorList>
            <person name="Youssef N.H."/>
            <person name="Yadav A."/>
            <person name="Elshahed M.S."/>
        </authorList>
    </citation>
    <scope>NUCLEOTIDE SEQUENCE [LARGE SCALE GENOMIC DNA]</scope>
    <source>
        <strain evidence="3">ARYD3</strain>
    </source>
</reference>
<dbReference type="SUPFAM" id="SSF54106">
    <property type="entry name" value="LysM domain"/>
    <property type="match status" value="1"/>
</dbReference>
<dbReference type="InterPro" id="IPR036779">
    <property type="entry name" value="LysM_dom_sf"/>
</dbReference>
<evidence type="ECO:0000256" key="1">
    <source>
        <dbReference type="SAM" id="SignalP"/>
    </source>
</evidence>
<dbReference type="InterPro" id="IPR052196">
    <property type="entry name" value="Bact_Kbp"/>
</dbReference>